<name>A0A2J7PUE9_9NEOP</name>
<proteinExistence type="predicted"/>
<dbReference type="OrthoDB" id="3561125at2759"/>
<evidence type="ECO:0000256" key="6">
    <source>
        <dbReference type="ARBA" id="ARBA00023125"/>
    </source>
</evidence>
<feature type="non-terminal residue" evidence="10">
    <location>
        <position position="240"/>
    </location>
</feature>
<evidence type="ECO:0000256" key="4">
    <source>
        <dbReference type="ARBA" id="ARBA00022771"/>
    </source>
</evidence>
<dbReference type="PROSITE" id="PS50157">
    <property type="entry name" value="ZINC_FINGER_C2H2_2"/>
    <property type="match status" value="2"/>
</dbReference>
<protein>
    <recommendedName>
        <fullName evidence="9">C2H2-type domain-containing protein</fullName>
    </recommendedName>
</protein>
<evidence type="ECO:0000256" key="1">
    <source>
        <dbReference type="ARBA" id="ARBA00004123"/>
    </source>
</evidence>
<evidence type="ECO:0000313" key="11">
    <source>
        <dbReference type="Proteomes" id="UP000235965"/>
    </source>
</evidence>
<evidence type="ECO:0000259" key="9">
    <source>
        <dbReference type="PROSITE" id="PS50157"/>
    </source>
</evidence>
<dbReference type="SMART" id="SM00355">
    <property type="entry name" value="ZnF_C2H2"/>
    <property type="match status" value="2"/>
</dbReference>
<feature type="domain" description="C2H2-type" evidence="9">
    <location>
        <begin position="206"/>
        <end position="233"/>
    </location>
</feature>
<keyword evidence="4 8" id="KW-0863">Zinc-finger</keyword>
<keyword evidence="6" id="KW-0238">DNA-binding</keyword>
<dbReference type="GO" id="GO:0005634">
    <property type="term" value="C:nucleus"/>
    <property type="evidence" value="ECO:0007669"/>
    <property type="project" value="UniProtKB-SubCell"/>
</dbReference>
<dbReference type="Pfam" id="PF00096">
    <property type="entry name" value="zf-C2H2"/>
    <property type="match status" value="1"/>
</dbReference>
<sequence length="240" mass="27175">MDFIKSEPNSYSEAYVASSYSHTEMTDLKEEKDPLLITGPVTQDENEHKTDAIKLEHAAHVLPLMMAAPTEDVTDKKHYDLSLSSTFPLIKCDSEFIMDFVKSEPNLNSEAYVASSYSHTEMTDLKEEKDPLLITGPVTQDENESLTTNEELEVKFDSQTADTSEPHKVYFASNKTKYSCEVCKKVFSHQSELKMHIPAHSAEHPYSCDICENAFSLHINLKRHLCVHTGVRLYSCDVCK</sequence>
<dbReference type="PANTHER" id="PTHR16515:SF49">
    <property type="entry name" value="GASTRULA ZINC FINGER PROTEIN XLCGF49.1-LIKE-RELATED"/>
    <property type="match status" value="1"/>
</dbReference>
<dbReference type="SUPFAM" id="SSF57667">
    <property type="entry name" value="beta-beta-alpha zinc fingers"/>
    <property type="match status" value="1"/>
</dbReference>
<evidence type="ECO:0000256" key="7">
    <source>
        <dbReference type="ARBA" id="ARBA00023242"/>
    </source>
</evidence>
<keyword evidence="11" id="KW-1185">Reference proteome</keyword>
<keyword evidence="3" id="KW-0677">Repeat</keyword>
<dbReference type="Gene3D" id="3.30.160.60">
    <property type="entry name" value="Classic Zinc Finger"/>
    <property type="match status" value="2"/>
</dbReference>
<reference evidence="10 11" key="1">
    <citation type="submission" date="2017-12" db="EMBL/GenBank/DDBJ databases">
        <title>Hemimetabolous genomes reveal molecular basis of termite eusociality.</title>
        <authorList>
            <person name="Harrison M.C."/>
            <person name="Jongepier E."/>
            <person name="Robertson H.M."/>
            <person name="Arning N."/>
            <person name="Bitard-Feildel T."/>
            <person name="Chao H."/>
            <person name="Childers C.P."/>
            <person name="Dinh H."/>
            <person name="Doddapaneni H."/>
            <person name="Dugan S."/>
            <person name="Gowin J."/>
            <person name="Greiner C."/>
            <person name="Han Y."/>
            <person name="Hu H."/>
            <person name="Hughes D.S.T."/>
            <person name="Huylmans A.-K."/>
            <person name="Kemena C."/>
            <person name="Kremer L.P.M."/>
            <person name="Lee S.L."/>
            <person name="Lopez-Ezquerra A."/>
            <person name="Mallet L."/>
            <person name="Monroy-Kuhn J.M."/>
            <person name="Moser A."/>
            <person name="Murali S.C."/>
            <person name="Muzny D.M."/>
            <person name="Otani S."/>
            <person name="Piulachs M.-D."/>
            <person name="Poelchau M."/>
            <person name="Qu J."/>
            <person name="Schaub F."/>
            <person name="Wada-Katsumata A."/>
            <person name="Worley K.C."/>
            <person name="Xie Q."/>
            <person name="Ylla G."/>
            <person name="Poulsen M."/>
            <person name="Gibbs R.A."/>
            <person name="Schal C."/>
            <person name="Richards S."/>
            <person name="Belles X."/>
            <person name="Korb J."/>
            <person name="Bornberg-Bauer E."/>
        </authorList>
    </citation>
    <scope>NUCLEOTIDE SEQUENCE [LARGE SCALE GENOMIC DNA]</scope>
    <source>
        <tissue evidence="10">Whole body</tissue>
    </source>
</reference>
<comment type="subcellular location">
    <subcellularLocation>
        <location evidence="1">Nucleus</location>
    </subcellularLocation>
</comment>
<dbReference type="InterPro" id="IPR013087">
    <property type="entry name" value="Znf_C2H2_type"/>
</dbReference>
<organism evidence="10 11">
    <name type="scientific">Cryptotermes secundus</name>
    <dbReference type="NCBI Taxonomy" id="105785"/>
    <lineage>
        <taxon>Eukaryota</taxon>
        <taxon>Metazoa</taxon>
        <taxon>Ecdysozoa</taxon>
        <taxon>Arthropoda</taxon>
        <taxon>Hexapoda</taxon>
        <taxon>Insecta</taxon>
        <taxon>Pterygota</taxon>
        <taxon>Neoptera</taxon>
        <taxon>Polyneoptera</taxon>
        <taxon>Dictyoptera</taxon>
        <taxon>Blattodea</taxon>
        <taxon>Blattoidea</taxon>
        <taxon>Termitoidae</taxon>
        <taxon>Kalotermitidae</taxon>
        <taxon>Cryptotermitinae</taxon>
        <taxon>Cryptotermes</taxon>
    </lineage>
</organism>
<dbReference type="EMBL" id="NEVH01021199">
    <property type="protein sequence ID" value="PNF19956.1"/>
    <property type="molecule type" value="Genomic_DNA"/>
</dbReference>
<dbReference type="FunFam" id="3.30.160.60:FF:000145">
    <property type="entry name" value="Zinc finger protein 574"/>
    <property type="match status" value="1"/>
</dbReference>
<keyword evidence="2" id="KW-0479">Metal-binding</keyword>
<evidence type="ECO:0000256" key="3">
    <source>
        <dbReference type="ARBA" id="ARBA00022737"/>
    </source>
</evidence>
<dbReference type="PANTHER" id="PTHR16515">
    <property type="entry name" value="PR DOMAIN ZINC FINGER PROTEIN"/>
    <property type="match status" value="1"/>
</dbReference>
<dbReference type="AlphaFoldDB" id="A0A2J7PUE9"/>
<feature type="domain" description="C2H2-type" evidence="9">
    <location>
        <begin position="178"/>
        <end position="205"/>
    </location>
</feature>
<keyword evidence="7" id="KW-0539">Nucleus</keyword>
<evidence type="ECO:0000313" key="10">
    <source>
        <dbReference type="EMBL" id="PNF19956.1"/>
    </source>
</evidence>
<dbReference type="GO" id="GO:0008270">
    <property type="term" value="F:zinc ion binding"/>
    <property type="evidence" value="ECO:0007669"/>
    <property type="project" value="UniProtKB-KW"/>
</dbReference>
<accession>A0A2J7PUE9</accession>
<evidence type="ECO:0000256" key="2">
    <source>
        <dbReference type="ARBA" id="ARBA00022723"/>
    </source>
</evidence>
<evidence type="ECO:0000256" key="5">
    <source>
        <dbReference type="ARBA" id="ARBA00022833"/>
    </source>
</evidence>
<comment type="caution">
    <text evidence="10">The sequence shown here is derived from an EMBL/GenBank/DDBJ whole genome shotgun (WGS) entry which is preliminary data.</text>
</comment>
<dbReference type="Proteomes" id="UP000235965">
    <property type="component" value="Unassembled WGS sequence"/>
</dbReference>
<dbReference type="InterPro" id="IPR036236">
    <property type="entry name" value="Znf_C2H2_sf"/>
</dbReference>
<gene>
    <name evidence="10" type="ORF">B7P43_G10369</name>
</gene>
<dbReference type="InterPro" id="IPR050331">
    <property type="entry name" value="Zinc_finger"/>
</dbReference>
<dbReference type="GO" id="GO:0010468">
    <property type="term" value="P:regulation of gene expression"/>
    <property type="evidence" value="ECO:0007669"/>
    <property type="project" value="TreeGrafter"/>
</dbReference>
<dbReference type="GO" id="GO:0003677">
    <property type="term" value="F:DNA binding"/>
    <property type="evidence" value="ECO:0007669"/>
    <property type="project" value="UniProtKB-KW"/>
</dbReference>
<keyword evidence="5" id="KW-0862">Zinc</keyword>
<evidence type="ECO:0000256" key="8">
    <source>
        <dbReference type="PROSITE-ProRule" id="PRU00042"/>
    </source>
</evidence>
<dbReference type="PROSITE" id="PS00028">
    <property type="entry name" value="ZINC_FINGER_C2H2_1"/>
    <property type="match status" value="2"/>
</dbReference>